<gene>
    <name evidence="1" type="ORF">MENTE1834_LOCUS22398</name>
</gene>
<organism evidence="1 2">
    <name type="scientific">Meloidogyne enterolobii</name>
    <name type="common">Root-knot nematode worm</name>
    <name type="synonym">Meloidogyne mayaguensis</name>
    <dbReference type="NCBI Taxonomy" id="390850"/>
    <lineage>
        <taxon>Eukaryota</taxon>
        <taxon>Metazoa</taxon>
        <taxon>Ecdysozoa</taxon>
        <taxon>Nematoda</taxon>
        <taxon>Chromadorea</taxon>
        <taxon>Rhabditida</taxon>
        <taxon>Tylenchina</taxon>
        <taxon>Tylenchomorpha</taxon>
        <taxon>Tylenchoidea</taxon>
        <taxon>Meloidogynidae</taxon>
        <taxon>Meloidogyninae</taxon>
        <taxon>Meloidogyne</taxon>
    </lineage>
</organism>
<dbReference type="Proteomes" id="UP001497535">
    <property type="component" value="Unassembled WGS sequence"/>
</dbReference>
<protein>
    <submittedName>
        <fullName evidence="1">Uncharacterized protein</fullName>
    </submittedName>
</protein>
<evidence type="ECO:0000313" key="1">
    <source>
        <dbReference type="EMBL" id="CAK5075580.1"/>
    </source>
</evidence>
<reference evidence="1" key="1">
    <citation type="submission" date="2023-11" db="EMBL/GenBank/DDBJ databases">
        <authorList>
            <person name="Poullet M."/>
        </authorList>
    </citation>
    <scope>NUCLEOTIDE SEQUENCE</scope>
    <source>
        <strain evidence="1">E1834</strain>
    </source>
</reference>
<sequence>MTRGSSAGYDRHITIFSPEGRIYQVEYAFKAANSANLTAVGVCVEDAAVIVVQRRIPDKLINPNSVKNVYKLSPTVSCTVLGIAPDCKFQVNRARAEAAQWKYHNGYDMPISILARKMADINQYYTQVAEMRSLGTTDCKFQVNRARAEAAQWKYHNGYDMPISILARKMADINQYYTQVAEMRSLGTMMMMLSYDDESGPQVFMIDPAGYYCSVRGFGIGTKQQQVNSFMEKKFKKKTQFTSNEAIDLALEALQHALGMDIRAGEVEVIYVDRNNQKIKQMTNEEIEEHLTAIEERD</sequence>
<name>A0ACB0ZBH9_MELEN</name>
<proteinExistence type="predicted"/>
<keyword evidence="2" id="KW-1185">Reference proteome</keyword>
<evidence type="ECO:0000313" key="2">
    <source>
        <dbReference type="Proteomes" id="UP001497535"/>
    </source>
</evidence>
<comment type="caution">
    <text evidence="1">The sequence shown here is derived from an EMBL/GenBank/DDBJ whole genome shotgun (WGS) entry which is preliminary data.</text>
</comment>
<accession>A0ACB0ZBH9</accession>
<dbReference type="EMBL" id="CAVMJV010000028">
    <property type="protein sequence ID" value="CAK5075580.1"/>
    <property type="molecule type" value="Genomic_DNA"/>
</dbReference>